<evidence type="ECO:0000256" key="1">
    <source>
        <dbReference type="SAM" id="Phobius"/>
    </source>
</evidence>
<organism evidence="2 3">
    <name type="scientific">Thioalkalicoccus limnaeus</name>
    <dbReference type="NCBI Taxonomy" id="120681"/>
    <lineage>
        <taxon>Bacteria</taxon>
        <taxon>Pseudomonadati</taxon>
        <taxon>Pseudomonadota</taxon>
        <taxon>Gammaproteobacteria</taxon>
        <taxon>Chromatiales</taxon>
        <taxon>Chromatiaceae</taxon>
        <taxon>Thioalkalicoccus</taxon>
    </lineage>
</organism>
<dbReference type="Proteomes" id="UP001564408">
    <property type="component" value="Unassembled WGS sequence"/>
</dbReference>
<name>A0ABV4BKC9_9GAMM</name>
<proteinExistence type="predicted"/>
<accession>A0ABV4BKC9</accession>
<keyword evidence="1" id="KW-0472">Membrane</keyword>
<keyword evidence="1" id="KW-0812">Transmembrane</keyword>
<dbReference type="RefSeq" id="WP_369667265.1">
    <property type="nucleotide sequence ID" value="NZ_JBDKXB010000012.1"/>
</dbReference>
<protein>
    <submittedName>
        <fullName evidence="2">Uncharacterized protein</fullName>
    </submittedName>
</protein>
<evidence type="ECO:0000313" key="2">
    <source>
        <dbReference type="EMBL" id="MEY6432880.1"/>
    </source>
</evidence>
<keyword evidence="1" id="KW-1133">Transmembrane helix</keyword>
<evidence type="ECO:0000313" key="3">
    <source>
        <dbReference type="Proteomes" id="UP001564408"/>
    </source>
</evidence>
<keyword evidence="3" id="KW-1185">Reference proteome</keyword>
<gene>
    <name evidence="2" type="ORF">ABC977_10715</name>
</gene>
<feature type="transmembrane region" description="Helical" evidence="1">
    <location>
        <begin position="6"/>
        <end position="27"/>
    </location>
</feature>
<comment type="caution">
    <text evidence="2">The sequence shown here is derived from an EMBL/GenBank/DDBJ whole genome shotgun (WGS) entry which is preliminary data.</text>
</comment>
<sequence length="218" mass="24044">MGETLFLALVILAVLLIPIVVFGPIAMKAGFSRWWSLILIVPFANVIAIWIFAFIEWPAEQAAAASTGGEQPPRLDKVKIDASFWEFGQLLTALSEKDLSGPLLRPQLILGCKTAKMAKSLLEGFPASAEAFLEGETELFEFGDGAGAVRFPLKNGHDILQILGLLREGDYGDEALRITNGMAIRFPSAEHQALRATIKSEKLMGIGRLLEDEDFWWW</sequence>
<reference evidence="2 3" key="1">
    <citation type="submission" date="2024-05" db="EMBL/GenBank/DDBJ databases">
        <title>Genome Sequence and Characterization of the New Strain Purple Sulfur Bacterium of Genus Thioalkalicoccus.</title>
        <authorList>
            <person name="Bryantseva I.A."/>
            <person name="Kyndt J.A."/>
            <person name="Imhoff J.F."/>
        </authorList>
    </citation>
    <scope>NUCLEOTIDE SEQUENCE [LARGE SCALE GENOMIC DNA]</scope>
    <source>
        <strain evidence="2 3">Um2</strain>
    </source>
</reference>
<dbReference type="EMBL" id="JBDKXB010000012">
    <property type="protein sequence ID" value="MEY6432880.1"/>
    <property type="molecule type" value="Genomic_DNA"/>
</dbReference>
<feature type="transmembrane region" description="Helical" evidence="1">
    <location>
        <begin position="34"/>
        <end position="55"/>
    </location>
</feature>